<protein>
    <submittedName>
        <fullName evidence="1">Uncharacterized protein</fullName>
    </submittedName>
</protein>
<dbReference type="EMBL" id="CM020618">
    <property type="protein sequence ID" value="KAK1859513.1"/>
    <property type="molecule type" value="Genomic_DNA"/>
</dbReference>
<comment type="caution">
    <text evidence="1">The sequence shown here is derived from an EMBL/GenBank/DDBJ whole genome shotgun (WGS) entry which is preliminary data.</text>
</comment>
<evidence type="ECO:0000313" key="1">
    <source>
        <dbReference type="EMBL" id="KAK1859513.1"/>
    </source>
</evidence>
<sequence length="546" mass="56929">MCPPVGICRPPRLRATAGSPPRTTAVRVGVLASLGAVLALALAAAADAAAGGPPAFADVTAASGLSTRRGLKYGGPLVADLDGDGTYDLVLPNHVNEPAMIQWGRPGMAAYTAGPRLLPYLEDIHGLSAGDLGAGSGGRHLIVSVGGSFKSGLPPWGLNPRAPVLLQLNGRSLQTVTEARRLHPAKMRGRAPRLVDLDGDGDLDVVLWGSQVLVKWDKTPRQKVLLNGGRAFWPVKESGLGDDSSEGVAMIDINGDGIVDAVTFSKRLRVFIGRGGGRFVDATNTWLSGIPESLWVGTPVWAPINTVAALDYNNDGRLDLYVGVNGTRGSVLLANQGTRFVDVTRQAGLLDGTPLTVGCTVGDFNNDGFVDILPVSFASAVVPVYLNNGDGTFKRLAKTGLANWAPRGRGDGAQAYDADGDGRLDVLLSRGDRDDKPDSVLSTYRLFRNTGGPGMGRSLAVVVGRSPRGGTSTGARVTVTAWQPRAGGPWTRDVGGAGEVFSSSLFDNVHVGVGAVRSVASVRVRWSDGSVVVKRGVQTGGKVRMP</sequence>
<gene>
    <name evidence="1" type="ORF">I4F81_002108</name>
</gene>
<proteinExistence type="predicted"/>
<name>A0ACC3BPG6_PYRYE</name>
<keyword evidence="2" id="KW-1185">Reference proteome</keyword>
<dbReference type="Proteomes" id="UP000798662">
    <property type="component" value="Chromosome 1"/>
</dbReference>
<organism evidence="1 2">
    <name type="scientific">Pyropia yezoensis</name>
    <name type="common">Susabi-nori</name>
    <name type="synonym">Porphyra yezoensis</name>
    <dbReference type="NCBI Taxonomy" id="2788"/>
    <lineage>
        <taxon>Eukaryota</taxon>
        <taxon>Rhodophyta</taxon>
        <taxon>Bangiophyceae</taxon>
        <taxon>Bangiales</taxon>
        <taxon>Bangiaceae</taxon>
        <taxon>Pyropia</taxon>
    </lineage>
</organism>
<accession>A0ACC3BPG6</accession>
<evidence type="ECO:0000313" key="2">
    <source>
        <dbReference type="Proteomes" id="UP000798662"/>
    </source>
</evidence>
<reference evidence="1" key="1">
    <citation type="submission" date="2019-11" db="EMBL/GenBank/DDBJ databases">
        <title>Nori genome reveals adaptations in red seaweeds to the harsh intertidal environment.</title>
        <authorList>
            <person name="Wang D."/>
            <person name="Mao Y."/>
        </authorList>
    </citation>
    <scope>NUCLEOTIDE SEQUENCE</scope>
    <source>
        <tissue evidence="1">Gametophyte</tissue>
    </source>
</reference>